<organism evidence="2 3">
    <name type="scientific">Knipowitschia caucasica</name>
    <name type="common">Caucasian dwarf goby</name>
    <name type="synonym">Pomatoschistus caucasicus</name>
    <dbReference type="NCBI Taxonomy" id="637954"/>
    <lineage>
        <taxon>Eukaryota</taxon>
        <taxon>Metazoa</taxon>
        <taxon>Chordata</taxon>
        <taxon>Craniata</taxon>
        <taxon>Vertebrata</taxon>
        <taxon>Euteleostomi</taxon>
        <taxon>Actinopterygii</taxon>
        <taxon>Neopterygii</taxon>
        <taxon>Teleostei</taxon>
        <taxon>Neoteleostei</taxon>
        <taxon>Acanthomorphata</taxon>
        <taxon>Gobiaria</taxon>
        <taxon>Gobiiformes</taxon>
        <taxon>Gobioidei</taxon>
        <taxon>Gobiidae</taxon>
        <taxon>Gobiinae</taxon>
        <taxon>Knipowitschia</taxon>
    </lineage>
</organism>
<proteinExistence type="predicted"/>
<reference evidence="2 3" key="1">
    <citation type="submission" date="2024-04" db="EMBL/GenBank/DDBJ databases">
        <authorList>
            <person name="Waldvogel A.-M."/>
            <person name="Schoenle A."/>
        </authorList>
    </citation>
    <scope>NUCLEOTIDE SEQUENCE [LARGE SCALE GENOMIC DNA]</scope>
</reference>
<name>A0AAV2KPR0_KNICA</name>
<dbReference type="EMBL" id="OZ035841">
    <property type="protein sequence ID" value="CAL1590965.1"/>
    <property type="molecule type" value="Genomic_DNA"/>
</dbReference>
<dbReference type="Proteomes" id="UP001497482">
    <property type="component" value="Chromosome 19"/>
</dbReference>
<keyword evidence="3" id="KW-1185">Reference proteome</keyword>
<gene>
    <name evidence="2" type="ORF">KC01_LOCUS20390</name>
</gene>
<evidence type="ECO:0000313" key="3">
    <source>
        <dbReference type="Proteomes" id="UP001497482"/>
    </source>
</evidence>
<accession>A0AAV2KPR0</accession>
<evidence type="ECO:0000313" key="2">
    <source>
        <dbReference type="EMBL" id="CAL1590965.1"/>
    </source>
</evidence>
<evidence type="ECO:0000256" key="1">
    <source>
        <dbReference type="SAM" id="MobiDB-lite"/>
    </source>
</evidence>
<dbReference type="AlphaFoldDB" id="A0AAV2KPR0"/>
<sequence>MAILCSAGRLSPARLERGGRGAAQAEVADNDTGPRTRAEGEGAQVEETVEMRDAPAEEGGAGQDTDSTEEMDS</sequence>
<protein>
    <submittedName>
        <fullName evidence="2">Uncharacterized protein</fullName>
    </submittedName>
</protein>
<feature type="region of interest" description="Disordered" evidence="1">
    <location>
        <begin position="15"/>
        <end position="73"/>
    </location>
</feature>